<feature type="domain" description="Bacterial bifunctional deaminase-reductase C-terminal" evidence="1">
    <location>
        <begin position="5"/>
        <end position="169"/>
    </location>
</feature>
<dbReference type="Proteomes" id="UP001156836">
    <property type="component" value="Unassembled WGS sequence"/>
</dbReference>
<dbReference type="EMBL" id="BSOZ01000013">
    <property type="protein sequence ID" value="GLS04099.1"/>
    <property type="molecule type" value="Genomic_DNA"/>
</dbReference>
<dbReference type="Gene3D" id="3.40.430.10">
    <property type="entry name" value="Dihydrofolate Reductase, subunit A"/>
    <property type="match status" value="1"/>
</dbReference>
<name>A0ABQ6BRJ0_9NEIS</name>
<dbReference type="InterPro" id="IPR024072">
    <property type="entry name" value="DHFR-like_dom_sf"/>
</dbReference>
<dbReference type="SUPFAM" id="SSF53597">
    <property type="entry name" value="Dihydrofolate reductase-like"/>
    <property type="match status" value="1"/>
</dbReference>
<dbReference type="RefSeq" id="WP_018747481.1">
    <property type="nucleotide sequence ID" value="NZ_BAABUF010000010.1"/>
</dbReference>
<protein>
    <recommendedName>
        <fullName evidence="1">Bacterial bifunctional deaminase-reductase C-terminal domain-containing protein</fullName>
    </recommendedName>
</protein>
<reference evidence="3" key="1">
    <citation type="journal article" date="2019" name="Int. J. Syst. Evol. Microbiol.">
        <title>The Global Catalogue of Microorganisms (GCM) 10K type strain sequencing project: providing services to taxonomists for standard genome sequencing and annotation.</title>
        <authorList>
            <consortium name="The Broad Institute Genomics Platform"/>
            <consortium name="The Broad Institute Genome Sequencing Center for Infectious Disease"/>
            <person name="Wu L."/>
            <person name="Ma J."/>
        </authorList>
    </citation>
    <scope>NUCLEOTIDE SEQUENCE [LARGE SCALE GENOMIC DNA]</scope>
    <source>
        <strain evidence="3">NBRC 104970</strain>
    </source>
</reference>
<organism evidence="2 3">
    <name type="scientific">Chitiniphilus shinanonensis</name>
    <dbReference type="NCBI Taxonomy" id="553088"/>
    <lineage>
        <taxon>Bacteria</taxon>
        <taxon>Pseudomonadati</taxon>
        <taxon>Pseudomonadota</taxon>
        <taxon>Betaproteobacteria</taxon>
        <taxon>Neisseriales</taxon>
        <taxon>Chitinibacteraceae</taxon>
        <taxon>Chitiniphilus</taxon>
    </lineage>
</organism>
<gene>
    <name evidence="2" type="ORF">GCM10007860_12450</name>
</gene>
<sequence>MTERPRVTLYIATSLDNHIAGPDGGLDWLPPIAPDGEDYGYGEFYAGIDALAMGRSTYTQVLDMGEWPYAGKPSYVFTHRPLDQAPADVEAVTCTPEELLQTLAGRGLRHVWLVGGARVAQEWMEAGLIDEFIFTLAPVILGSGISLFASVPPTRLKLLSSRAYADGLVQLHYQRRA</sequence>
<dbReference type="InterPro" id="IPR002734">
    <property type="entry name" value="RibDG_C"/>
</dbReference>
<keyword evidence="3" id="KW-1185">Reference proteome</keyword>
<dbReference type="Pfam" id="PF01872">
    <property type="entry name" value="RibD_C"/>
    <property type="match status" value="1"/>
</dbReference>
<dbReference type="InterPro" id="IPR050765">
    <property type="entry name" value="Riboflavin_Biosynth_HTPR"/>
</dbReference>
<accession>A0ABQ6BRJ0</accession>
<comment type="caution">
    <text evidence="2">The sequence shown here is derived from an EMBL/GenBank/DDBJ whole genome shotgun (WGS) entry which is preliminary data.</text>
</comment>
<evidence type="ECO:0000259" key="1">
    <source>
        <dbReference type="Pfam" id="PF01872"/>
    </source>
</evidence>
<dbReference type="PANTHER" id="PTHR38011">
    <property type="entry name" value="DIHYDROFOLATE REDUCTASE FAMILY PROTEIN (AFU_ORTHOLOGUE AFUA_8G06820)"/>
    <property type="match status" value="1"/>
</dbReference>
<dbReference type="PANTHER" id="PTHR38011:SF11">
    <property type="entry name" value="2,5-DIAMINO-6-RIBOSYLAMINO-4(3H)-PYRIMIDINONE 5'-PHOSPHATE REDUCTASE"/>
    <property type="match status" value="1"/>
</dbReference>
<evidence type="ECO:0000313" key="2">
    <source>
        <dbReference type="EMBL" id="GLS04099.1"/>
    </source>
</evidence>
<evidence type="ECO:0000313" key="3">
    <source>
        <dbReference type="Proteomes" id="UP001156836"/>
    </source>
</evidence>
<proteinExistence type="predicted"/>